<gene>
    <name evidence="7" type="ORF">IMG5_105640</name>
</gene>
<dbReference type="PANTHER" id="PTHR13159:SF0">
    <property type="entry name" value="RADIAL SPOKE HEAD 6 HOMOLOG A"/>
    <property type="match status" value="1"/>
</dbReference>
<dbReference type="InterPro" id="IPR006802">
    <property type="entry name" value="Radial_spoke"/>
</dbReference>
<keyword evidence="8" id="KW-1185">Reference proteome</keyword>
<keyword evidence="4" id="KW-0206">Cytoskeleton</keyword>
<evidence type="ECO:0000256" key="1">
    <source>
        <dbReference type="ARBA" id="ARBA00004430"/>
    </source>
</evidence>
<keyword evidence="2" id="KW-0963">Cytoplasm</keyword>
<dbReference type="RefSeq" id="XP_004035110.1">
    <property type="nucleotide sequence ID" value="XM_004035062.1"/>
</dbReference>
<sequence>MSTFLKQQLEQVVDNEGRNLYNHLSNVLTKLVLDEPKNAYDVLEDYSHHVKLCKYDFKQHSDFTDNTQRILEKYQDVQESYQKNKKLLSVNIFLFYQFKLKQKNNQQILEGEEDNLAPIGPIGYVPNFMEESKWFEWAGVGFGEELSYRIFRSLTVLSNSKKEKNLKNVRLWGKIHGSQKDYYIAEGQADFEDYGELPPEVEPLGGDEPSVNQMNYYVTTDLVNGEWVELPFITPSQIQTSRKIKYVFTGDLNRKIITNPHFESNVKPANQYGYSVGTEKELLKCQIIRINHCTSIQPKGLKVLDAEDPRVIVDPPEDTFVYPSFENLSKINGWVHNKQNILNVIIQKNIFKKSLFIKEGKLKHTIPNDIEDEDPEIVQKRIEAKDPFEPLLKSLDLDKSPEGYDQSWTIRVYGDSTNYGLFQRQEGYQNYGYIAIKNLYWPGSVTIYHNKKYQNIYVGYGFKQSSETYFPCEPEIILEERLEIPCQIEPVPPEEVKQEETPQANDDQQDDE</sequence>
<evidence type="ECO:0000256" key="2">
    <source>
        <dbReference type="ARBA" id="ARBA00022490"/>
    </source>
</evidence>
<evidence type="ECO:0000313" key="7">
    <source>
        <dbReference type="EMBL" id="EGR31624.1"/>
    </source>
</evidence>
<dbReference type="AlphaFoldDB" id="G0QT25"/>
<dbReference type="GeneID" id="14907775"/>
<dbReference type="GO" id="GO:0001534">
    <property type="term" value="C:radial spoke"/>
    <property type="evidence" value="ECO:0007669"/>
    <property type="project" value="InterPro"/>
</dbReference>
<dbReference type="PANTHER" id="PTHR13159">
    <property type="entry name" value="RADIAL SPOKEHEAD-RELATED"/>
    <property type="match status" value="1"/>
</dbReference>
<dbReference type="GO" id="GO:0060294">
    <property type="term" value="P:cilium movement involved in cell motility"/>
    <property type="evidence" value="ECO:0007669"/>
    <property type="project" value="InterPro"/>
</dbReference>
<evidence type="ECO:0000313" key="8">
    <source>
        <dbReference type="Proteomes" id="UP000008983"/>
    </source>
</evidence>
<dbReference type="eggNOG" id="ENOG502QSU4">
    <property type="taxonomic scope" value="Eukaryota"/>
</dbReference>
<keyword evidence="3" id="KW-0969">Cilium</keyword>
<keyword evidence="5" id="KW-0966">Cell projection</keyword>
<organism evidence="7 8">
    <name type="scientific">Ichthyophthirius multifiliis</name>
    <name type="common">White spot disease agent</name>
    <name type="synonym">Ich</name>
    <dbReference type="NCBI Taxonomy" id="5932"/>
    <lineage>
        <taxon>Eukaryota</taxon>
        <taxon>Sar</taxon>
        <taxon>Alveolata</taxon>
        <taxon>Ciliophora</taxon>
        <taxon>Intramacronucleata</taxon>
        <taxon>Oligohymenophorea</taxon>
        <taxon>Hymenostomatida</taxon>
        <taxon>Ophryoglenina</taxon>
        <taxon>Ichthyophthirius</taxon>
    </lineage>
</organism>
<reference evidence="7 8" key="1">
    <citation type="submission" date="2011-07" db="EMBL/GenBank/DDBJ databases">
        <authorList>
            <person name="Coyne R."/>
            <person name="Brami D."/>
            <person name="Johnson J."/>
            <person name="Hostetler J."/>
            <person name="Hannick L."/>
            <person name="Clark T."/>
            <person name="Cassidy-Hanley D."/>
            <person name="Inman J."/>
        </authorList>
    </citation>
    <scope>NUCLEOTIDE SEQUENCE [LARGE SCALE GENOMIC DNA]</scope>
    <source>
        <strain evidence="7 8">G5</strain>
    </source>
</reference>
<dbReference type="GO" id="GO:0035082">
    <property type="term" value="P:axoneme assembly"/>
    <property type="evidence" value="ECO:0007669"/>
    <property type="project" value="TreeGrafter"/>
</dbReference>
<dbReference type="EMBL" id="GL983839">
    <property type="protein sequence ID" value="EGR31624.1"/>
    <property type="molecule type" value="Genomic_DNA"/>
</dbReference>
<comment type="subcellular location">
    <subcellularLocation>
        <location evidence="1">Cytoplasm</location>
        <location evidence="1">Cytoskeleton</location>
        <location evidence="1">Cilium axoneme</location>
    </subcellularLocation>
</comment>
<evidence type="ECO:0000256" key="3">
    <source>
        <dbReference type="ARBA" id="ARBA00023069"/>
    </source>
</evidence>
<evidence type="ECO:0000256" key="5">
    <source>
        <dbReference type="ARBA" id="ARBA00023273"/>
    </source>
</evidence>
<name>G0QT25_ICHMU</name>
<dbReference type="Proteomes" id="UP000008983">
    <property type="component" value="Unassembled WGS sequence"/>
</dbReference>
<accession>G0QT25</accession>
<dbReference type="Pfam" id="PF04712">
    <property type="entry name" value="Radial_spoke"/>
    <property type="match status" value="2"/>
</dbReference>
<dbReference type="InParanoid" id="G0QT25"/>
<evidence type="ECO:0000256" key="4">
    <source>
        <dbReference type="ARBA" id="ARBA00023212"/>
    </source>
</evidence>
<dbReference type="CDD" id="cd22963">
    <property type="entry name" value="DD_CrRSP4-like"/>
    <property type="match status" value="1"/>
</dbReference>
<dbReference type="OrthoDB" id="272202at2759"/>
<proteinExistence type="predicted"/>
<protein>
    <submittedName>
        <fullName evidence="7">Radial spoke head protein, putative</fullName>
    </submittedName>
</protein>
<evidence type="ECO:0000256" key="6">
    <source>
        <dbReference type="SAM" id="MobiDB-lite"/>
    </source>
</evidence>
<dbReference type="OMA" id="CVYFGNG"/>
<dbReference type="STRING" id="857967.G0QT25"/>
<feature type="region of interest" description="Disordered" evidence="6">
    <location>
        <begin position="488"/>
        <end position="512"/>
    </location>
</feature>